<dbReference type="InterPro" id="IPR029021">
    <property type="entry name" value="Prot-tyrosine_phosphatase-like"/>
</dbReference>
<sequence>MYFLDFGVLSQTNKYIQPKVKQIDAKIFITTCPSTDQIEDIKNKYNNNGNNTIKENNNTDNMNNNNISNENNIIYLDLKSSPTVHIDKIQYSLRNKNNKRIDFLKTIKHSNIETIEQRIIDNLHKKEEIKHKKYYRCREAVENLGMVYYRVPISSRAQTIESRSIDDIIEIYKNNKDSIFIINGTREYICLFVAMIFSINKEITFGVKEVNNHFFINDEDKNNFNGINVESNKNNGKAIGSIENKNNVDDCMNDIINSSSALILENKEHIIDKIYKIFDIVVQGEFKVIKILVKMLGCEEESNFINTRYNIFLKY</sequence>
<dbReference type="VEuPathDB" id="MicrosporidiaDB:SLOPH_516"/>
<feature type="non-terminal residue" evidence="1">
    <location>
        <position position="315"/>
    </location>
</feature>
<evidence type="ECO:0000313" key="1">
    <source>
        <dbReference type="EMBL" id="EPR78166.1"/>
    </source>
</evidence>
<organism evidence="1 2">
    <name type="scientific">Spraguea lophii (strain 42_110)</name>
    <name type="common">Microsporidian parasite</name>
    <dbReference type="NCBI Taxonomy" id="1358809"/>
    <lineage>
        <taxon>Eukaryota</taxon>
        <taxon>Fungi</taxon>
        <taxon>Fungi incertae sedis</taxon>
        <taxon>Microsporidia</taxon>
        <taxon>Spragueidae</taxon>
        <taxon>Spraguea</taxon>
    </lineage>
</organism>
<dbReference type="Proteomes" id="UP000014978">
    <property type="component" value="Unassembled WGS sequence"/>
</dbReference>
<comment type="caution">
    <text evidence="1">The sequence shown here is derived from an EMBL/GenBank/DDBJ whole genome shotgun (WGS) entry which is preliminary data.</text>
</comment>
<protein>
    <submittedName>
        <fullName evidence="1">Uncharacterized protein</fullName>
    </submittedName>
</protein>
<dbReference type="HOGENOM" id="CLU_884450_0_0_1"/>
<dbReference type="EMBL" id="ATCN01000978">
    <property type="protein sequence ID" value="EPR78166.1"/>
    <property type="molecule type" value="Genomic_DNA"/>
</dbReference>
<gene>
    <name evidence="1" type="ORF">SLOPH_516</name>
</gene>
<reference evidence="2" key="1">
    <citation type="journal article" date="2013" name="PLoS Genet.">
        <title>The genome of Spraguea lophii and the basis of host-microsporidian interactions.</title>
        <authorList>
            <person name="Campbell S.E."/>
            <person name="Williams T.A."/>
            <person name="Yousuf A."/>
            <person name="Soanes D.M."/>
            <person name="Paszkiewicz K.H."/>
            <person name="Williams B.A.P."/>
        </authorList>
    </citation>
    <scope>NUCLEOTIDE SEQUENCE [LARGE SCALE GENOMIC DNA]</scope>
    <source>
        <strain evidence="2">42_110</strain>
    </source>
</reference>
<dbReference type="InParanoid" id="S7W5X3"/>
<accession>S7W5X3</accession>
<dbReference type="Gene3D" id="3.90.190.10">
    <property type="entry name" value="Protein tyrosine phosphatase superfamily"/>
    <property type="match status" value="1"/>
</dbReference>
<keyword evidence="2" id="KW-1185">Reference proteome</keyword>
<evidence type="ECO:0000313" key="2">
    <source>
        <dbReference type="Proteomes" id="UP000014978"/>
    </source>
</evidence>
<dbReference type="AlphaFoldDB" id="S7W5X3"/>
<proteinExistence type="predicted"/>
<name>S7W5X3_SPRLO</name>